<keyword evidence="3" id="KW-1185">Reference proteome</keyword>
<dbReference type="AlphaFoldDB" id="A0A9W6NV82"/>
<proteinExistence type="predicted"/>
<dbReference type="RefSeq" id="WP_051736720.1">
    <property type="nucleotide sequence ID" value="NZ_BAAAUZ010000001.1"/>
</dbReference>
<dbReference type="SUPFAM" id="SSF69618">
    <property type="entry name" value="HemD-like"/>
    <property type="match status" value="1"/>
</dbReference>
<dbReference type="Proteomes" id="UP001143463">
    <property type="component" value="Unassembled WGS sequence"/>
</dbReference>
<comment type="caution">
    <text evidence="2">The sequence shown here is derived from an EMBL/GenBank/DDBJ whole genome shotgun (WGS) entry which is preliminary data.</text>
</comment>
<dbReference type="InterPro" id="IPR039793">
    <property type="entry name" value="UROS/Hem4"/>
</dbReference>
<dbReference type="NCBIfam" id="NF005568">
    <property type="entry name" value="PRK07239.1"/>
    <property type="match status" value="1"/>
</dbReference>
<reference evidence="2" key="2">
    <citation type="submission" date="2023-01" db="EMBL/GenBank/DDBJ databases">
        <authorList>
            <person name="Sun Q."/>
            <person name="Evtushenko L."/>
        </authorList>
    </citation>
    <scope>NUCLEOTIDE SEQUENCE</scope>
    <source>
        <strain evidence="2">VKM Ac-1069</strain>
    </source>
</reference>
<reference evidence="2" key="1">
    <citation type="journal article" date="2014" name="Int. J. Syst. Evol. Microbiol.">
        <title>Complete genome sequence of Corynebacterium casei LMG S-19264T (=DSM 44701T), isolated from a smear-ripened cheese.</title>
        <authorList>
            <consortium name="US DOE Joint Genome Institute (JGI-PGF)"/>
            <person name="Walter F."/>
            <person name="Albersmeier A."/>
            <person name="Kalinowski J."/>
            <person name="Ruckert C."/>
        </authorList>
    </citation>
    <scope>NUCLEOTIDE SEQUENCE</scope>
    <source>
        <strain evidence="2">VKM Ac-1069</strain>
    </source>
</reference>
<dbReference type="CDD" id="cd06578">
    <property type="entry name" value="HemD"/>
    <property type="match status" value="1"/>
</dbReference>
<dbReference type="EMBL" id="BSFQ01000004">
    <property type="protein sequence ID" value="GLL10152.1"/>
    <property type="molecule type" value="Genomic_DNA"/>
</dbReference>
<dbReference type="PANTHER" id="PTHR40082">
    <property type="entry name" value="BLR5956 PROTEIN"/>
    <property type="match status" value="1"/>
</dbReference>
<feature type="domain" description="Tetrapyrrole biosynthesis uroporphyrinogen III synthase" evidence="1">
    <location>
        <begin position="32"/>
        <end position="271"/>
    </location>
</feature>
<dbReference type="GO" id="GO:0006780">
    <property type="term" value="P:uroporphyrinogen III biosynthetic process"/>
    <property type="evidence" value="ECO:0007669"/>
    <property type="project" value="InterPro"/>
</dbReference>
<dbReference type="InterPro" id="IPR003754">
    <property type="entry name" value="4pyrrol_synth_uPrphyn_synth"/>
</dbReference>
<dbReference type="Gene3D" id="3.40.50.10090">
    <property type="match status" value="2"/>
</dbReference>
<accession>A0A9W6NV82</accession>
<dbReference type="InterPro" id="IPR036108">
    <property type="entry name" value="4pyrrol_syn_uPrphyn_synt_sf"/>
</dbReference>
<evidence type="ECO:0000313" key="3">
    <source>
        <dbReference type="Proteomes" id="UP001143463"/>
    </source>
</evidence>
<dbReference type="PANTHER" id="PTHR40082:SF1">
    <property type="entry name" value="BLR5956 PROTEIN"/>
    <property type="match status" value="1"/>
</dbReference>
<sequence>MAAASGTDTASPQAAPLHGLTVGVTAERKAEELARLLERRGARVLHGAAVRIVQVEDDERIVDVTRGLLAAPPDVVVATTGVGFRGWLAGAERWGLREELVAALGRAEILARGPKARGAIRGAGLTDAWSPATESSAEVLEHLLDRGVAGLRIALQLHGDPLTGLVDALSAAGAEVVTVPVYRWELPADLGPVDHLTDRLLAGGLDAVTFTSAPAVGGLLRRADERDLREQVVEALRRTLVVCVGPVTAAPLEAHGVPNVQPERARLGPMVRALEAAVAART</sequence>
<gene>
    <name evidence="2" type="ORF">GCM10017577_12920</name>
</gene>
<evidence type="ECO:0000313" key="2">
    <source>
        <dbReference type="EMBL" id="GLL10152.1"/>
    </source>
</evidence>
<dbReference type="GO" id="GO:0004852">
    <property type="term" value="F:uroporphyrinogen-III synthase activity"/>
    <property type="evidence" value="ECO:0007669"/>
    <property type="project" value="InterPro"/>
</dbReference>
<protein>
    <recommendedName>
        <fullName evidence="1">Tetrapyrrole biosynthesis uroporphyrinogen III synthase domain-containing protein</fullName>
    </recommendedName>
</protein>
<organism evidence="2 3">
    <name type="scientific">Pseudonocardia halophobica</name>
    <dbReference type="NCBI Taxonomy" id="29401"/>
    <lineage>
        <taxon>Bacteria</taxon>
        <taxon>Bacillati</taxon>
        <taxon>Actinomycetota</taxon>
        <taxon>Actinomycetes</taxon>
        <taxon>Pseudonocardiales</taxon>
        <taxon>Pseudonocardiaceae</taxon>
        <taxon>Pseudonocardia</taxon>
    </lineage>
</organism>
<evidence type="ECO:0000259" key="1">
    <source>
        <dbReference type="Pfam" id="PF02602"/>
    </source>
</evidence>
<name>A0A9W6NV82_9PSEU</name>
<dbReference type="Pfam" id="PF02602">
    <property type="entry name" value="HEM4"/>
    <property type="match status" value="1"/>
</dbReference>